<gene>
    <name evidence="3" type="ORF">JYZ213_LOCUS27176</name>
</gene>
<organism evidence="3 4">
    <name type="scientific">Adineta steineri</name>
    <dbReference type="NCBI Taxonomy" id="433720"/>
    <lineage>
        <taxon>Eukaryota</taxon>
        <taxon>Metazoa</taxon>
        <taxon>Spiralia</taxon>
        <taxon>Gnathifera</taxon>
        <taxon>Rotifera</taxon>
        <taxon>Eurotatoria</taxon>
        <taxon>Bdelloidea</taxon>
        <taxon>Adinetida</taxon>
        <taxon>Adinetidae</taxon>
        <taxon>Adineta</taxon>
    </lineage>
</organism>
<dbReference type="Proteomes" id="UP000663845">
    <property type="component" value="Unassembled WGS sequence"/>
</dbReference>
<proteinExistence type="predicted"/>
<dbReference type="InterPro" id="IPR025451">
    <property type="entry name" value="DUF4211"/>
</dbReference>
<evidence type="ECO:0000313" key="4">
    <source>
        <dbReference type="Proteomes" id="UP000663845"/>
    </source>
</evidence>
<dbReference type="AlphaFoldDB" id="A0A814WR46"/>
<feature type="compositionally biased region" description="Polar residues" evidence="1">
    <location>
        <begin position="510"/>
        <end position="524"/>
    </location>
</feature>
<accession>A0A814WR46</accession>
<evidence type="ECO:0000313" key="3">
    <source>
        <dbReference type="EMBL" id="CAF1205838.1"/>
    </source>
</evidence>
<evidence type="ECO:0000256" key="1">
    <source>
        <dbReference type="SAM" id="MobiDB-lite"/>
    </source>
</evidence>
<evidence type="ECO:0000259" key="2">
    <source>
        <dbReference type="Pfam" id="PF13926"/>
    </source>
</evidence>
<dbReference type="EMBL" id="CAJNOG010000374">
    <property type="protein sequence ID" value="CAF1205838.1"/>
    <property type="molecule type" value="Genomic_DNA"/>
</dbReference>
<reference evidence="3" key="1">
    <citation type="submission" date="2021-02" db="EMBL/GenBank/DDBJ databases">
        <authorList>
            <person name="Nowell W R."/>
        </authorList>
    </citation>
    <scope>NUCLEOTIDE SEQUENCE</scope>
</reference>
<feature type="domain" description="DUF4211" evidence="2">
    <location>
        <begin position="811"/>
        <end position="918"/>
    </location>
</feature>
<feature type="region of interest" description="Disordered" evidence="1">
    <location>
        <begin position="494"/>
        <end position="524"/>
    </location>
</feature>
<sequence length="1013" mass="112493">MYGNIVPLTTVGTTQVLPGNILPTNNVGNNDLVIIQDTTTATSQAELINQLQNHITENQQILIITDDQGQDQYVIIDKDQDINALLQDGSLFSHYGEQQVAQVPAGLQQQILQIASMPTIQTTHVPSAVSTPVPIQPKPTPKPIAPATMNPSIVQHKQSFQSKVNANAFHVQNVEESVQRVTAPPPKRKPIEIRYDPKENSFQNAFLKFLAGEKMPSLEALASESILRKPKDNVYIGAVNAGIVLSSLGPPTGSMGYQTYMVNDESRIEEIMVIGRPLYDDSKGVKINPLLKNLPTTMNHQTTTFLPQTITLTPNSQQQNINTINGVFRNTQSDILNNVTTMTLPQHIIDQLGAGTLTVTQPSNGAEGIESATANAAAILSQLNEMVQGQQQQTNQNSTNYLSNELLATTDPNRVQSEKETADALLAVAISKTNFGTTNSNMNTTNEGIYSPNTANSSSYMNIDRPSLAAAALYDLKNEQLQIANAALQQQAISERNQQETSTDNKRQEATNVSTADNQPVTTTAGTQQFTEEVTEMGPEIPFEIGQFLLYKGHFLNLLHFPIWKVHTNTLLLKYDTVLADSEIAWEATDEETADALLAVAISKTNFGTTNSNMNTTNEGIYSPNTANSSSYMNIDRPSLAAAALYDLKNEQLQIANAALQQQAISERNQQETSTDNKRQEATNVSTADNQPVTTTAGTQQFTEEVTEMGPEIPFEIGQFLLYKGHFLNLLHFPIWKVHTKTLLLKYDTVLADSEIAWEATDEGMFYTNVYEDYVPLKCDLKGLHNNQEVVRIVNESHPIKLKIHGHMSSVRIQHDVYAQVLVNHVYDADVLPRIKANTDDYATYIRLIDEMLDQRYNYVIQSRRTIETFPCAVAKYPLLDIINQPQRHLHCQVTEDKSQSVSHTLRFHGNQYDGDTLKASDTPLQILEIFVCETIAALAQTAHQLKHHVYHMFCHAQQKVAELQALNPTADATELISAICGDSAWLQELFDRFDSIMQQADLYIFSNVEIAW</sequence>
<feature type="region of interest" description="Disordered" evidence="1">
    <location>
        <begin position="666"/>
        <end position="696"/>
    </location>
</feature>
<name>A0A814WR46_9BILA</name>
<dbReference type="Pfam" id="PF13926">
    <property type="entry name" value="DUF4211"/>
    <property type="match status" value="1"/>
</dbReference>
<feature type="compositionally biased region" description="Polar residues" evidence="1">
    <location>
        <begin position="682"/>
        <end position="696"/>
    </location>
</feature>
<comment type="caution">
    <text evidence="3">The sequence shown here is derived from an EMBL/GenBank/DDBJ whole genome shotgun (WGS) entry which is preliminary data.</text>
</comment>
<protein>
    <recommendedName>
        <fullName evidence="2">DUF4211 domain-containing protein</fullName>
    </recommendedName>
</protein>